<keyword evidence="1" id="KW-0732">Signal</keyword>
<dbReference type="AlphaFoldDB" id="A0AA36GP69"/>
<feature type="chain" id="PRO_5041373975" description="PAN-3 domain-containing protein" evidence="1">
    <location>
        <begin position="23"/>
        <end position="270"/>
    </location>
</feature>
<comment type="caution">
    <text evidence="3">The sequence shown here is derived from an EMBL/GenBank/DDBJ whole genome shotgun (WGS) entry which is preliminary data.</text>
</comment>
<dbReference type="Pfam" id="PF08277">
    <property type="entry name" value="PAN_3"/>
    <property type="match status" value="1"/>
</dbReference>
<evidence type="ECO:0000313" key="4">
    <source>
        <dbReference type="Proteomes" id="UP001176961"/>
    </source>
</evidence>
<dbReference type="Proteomes" id="UP001176961">
    <property type="component" value="Unassembled WGS sequence"/>
</dbReference>
<feature type="signal peptide" evidence="1">
    <location>
        <begin position="1"/>
        <end position="22"/>
    </location>
</feature>
<proteinExistence type="predicted"/>
<dbReference type="EMBL" id="CATQJL010000112">
    <property type="protein sequence ID" value="CAJ0595780.1"/>
    <property type="molecule type" value="Genomic_DNA"/>
</dbReference>
<gene>
    <name evidence="3" type="ORF">CYNAS_LOCUS7763</name>
</gene>
<accession>A0AA36GP69</accession>
<evidence type="ECO:0000256" key="1">
    <source>
        <dbReference type="SAM" id="SignalP"/>
    </source>
</evidence>
<reference evidence="3" key="1">
    <citation type="submission" date="2023-07" db="EMBL/GenBank/DDBJ databases">
        <authorList>
            <consortium name="CYATHOMIX"/>
        </authorList>
    </citation>
    <scope>NUCLEOTIDE SEQUENCE</scope>
    <source>
        <strain evidence="3">N/A</strain>
    </source>
</reference>
<dbReference type="InterPro" id="IPR006583">
    <property type="entry name" value="PAN-3_domain"/>
</dbReference>
<name>A0AA36GP69_CYLNA</name>
<sequence>MSTKNTVIFIATLMMQIYGANPITFTKLQDNFLATIKYELPKESEEICLRACFEESDCTFVQYNENMCTIFENGEVNQVGRGNVYELDRQLELPTCERPLPLAPNVEFQQLPVPTVAQSESRKAQLLAMNTTASLTIIDRVSLNGSWFYLNDISKLPNRDILSSRYVFAKEPNPECVSVPVFQRASQHRLYFGDVYNLTGYTFLHAYAFTHRCACEGICCGSYPIREYLSGKSYMYGGSASSTDMIQTLYIAGWLRPDNSTVSGMSKTEC</sequence>
<organism evidence="3 4">
    <name type="scientific">Cylicocyclus nassatus</name>
    <name type="common">Nematode worm</name>
    <dbReference type="NCBI Taxonomy" id="53992"/>
    <lineage>
        <taxon>Eukaryota</taxon>
        <taxon>Metazoa</taxon>
        <taxon>Ecdysozoa</taxon>
        <taxon>Nematoda</taxon>
        <taxon>Chromadorea</taxon>
        <taxon>Rhabditida</taxon>
        <taxon>Rhabditina</taxon>
        <taxon>Rhabditomorpha</taxon>
        <taxon>Strongyloidea</taxon>
        <taxon>Strongylidae</taxon>
        <taxon>Cylicocyclus</taxon>
    </lineage>
</organism>
<feature type="domain" description="PAN-3" evidence="2">
    <location>
        <begin position="44"/>
        <end position="81"/>
    </location>
</feature>
<keyword evidence="4" id="KW-1185">Reference proteome</keyword>
<evidence type="ECO:0000259" key="2">
    <source>
        <dbReference type="Pfam" id="PF08277"/>
    </source>
</evidence>
<evidence type="ECO:0000313" key="3">
    <source>
        <dbReference type="EMBL" id="CAJ0595780.1"/>
    </source>
</evidence>
<protein>
    <recommendedName>
        <fullName evidence="2">PAN-3 domain-containing protein</fullName>
    </recommendedName>
</protein>